<organism evidence="2 3">
    <name type="scientific">Glaciecola petra</name>
    <dbReference type="NCBI Taxonomy" id="3075602"/>
    <lineage>
        <taxon>Bacteria</taxon>
        <taxon>Pseudomonadati</taxon>
        <taxon>Pseudomonadota</taxon>
        <taxon>Gammaproteobacteria</taxon>
        <taxon>Alteromonadales</taxon>
        <taxon>Alteromonadaceae</taxon>
        <taxon>Glaciecola</taxon>
    </lineage>
</organism>
<feature type="transmembrane region" description="Helical" evidence="1">
    <location>
        <begin position="12"/>
        <end position="34"/>
    </location>
</feature>
<evidence type="ECO:0000313" key="3">
    <source>
        <dbReference type="Proteomes" id="UP001253545"/>
    </source>
</evidence>
<dbReference type="Pfam" id="PF03929">
    <property type="entry name" value="PepSY_TM"/>
    <property type="match status" value="1"/>
</dbReference>
<gene>
    <name evidence="2" type="ORF">RM552_12855</name>
</gene>
<evidence type="ECO:0000313" key="2">
    <source>
        <dbReference type="EMBL" id="MDT0595741.1"/>
    </source>
</evidence>
<dbReference type="RefSeq" id="WP_311369257.1">
    <property type="nucleotide sequence ID" value="NZ_JAVRHX010000003.1"/>
</dbReference>
<comment type="caution">
    <text evidence="2">The sequence shown here is derived from an EMBL/GenBank/DDBJ whole genome shotgun (WGS) entry which is preliminary data.</text>
</comment>
<dbReference type="Proteomes" id="UP001253545">
    <property type="component" value="Unassembled WGS sequence"/>
</dbReference>
<keyword evidence="1" id="KW-0472">Membrane</keyword>
<keyword evidence="1" id="KW-1133">Transmembrane helix</keyword>
<keyword evidence="1" id="KW-0812">Transmembrane</keyword>
<reference evidence="2 3" key="1">
    <citation type="submission" date="2023-09" db="EMBL/GenBank/DDBJ databases">
        <authorList>
            <person name="Rey-Velasco X."/>
        </authorList>
    </citation>
    <scope>NUCLEOTIDE SEQUENCE [LARGE SCALE GENOMIC DNA]</scope>
    <source>
        <strain evidence="2 3">P117</strain>
    </source>
</reference>
<accession>A0ABU2ZSX3</accession>
<proteinExistence type="predicted"/>
<feature type="transmembrane region" description="Helical" evidence="1">
    <location>
        <begin position="139"/>
        <end position="160"/>
    </location>
</feature>
<sequence length="178" mass="20369">MSTQMLFRKVHHWGSILIAIPLVIMIGTGVLLMLKKEVEWIQPSSQSGVEQNLLPMASLQDMFDAAISVEKAGFTTWDELERADLKPGKGIIKFVSKSNWEVQVDTHTAEVLQIAQRRSDVIESIHDGSFFAEWIKLGVFLPVGAVLFVMWLTGLYLFGLTEYKKASYRKHKYRRRKK</sequence>
<dbReference type="EMBL" id="JAVRHX010000003">
    <property type="protein sequence ID" value="MDT0595741.1"/>
    <property type="molecule type" value="Genomic_DNA"/>
</dbReference>
<protein>
    <submittedName>
        <fullName evidence="2">PepSY-associated TM helix domain-containing protein</fullName>
    </submittedName>
</protein>
<name>A0ABU2ZSX3_9ALTE</name>
<evidence type="ECO:0000256" key="1">
    <source>
        <dbReference type="SAM" id="Phobius"/>
    </source>
</evidence>
<dbReference type="InterPro" id="IPR005625">
    <property type="entry name" value="PepSY-ass_TM"/>
</dbReference>
<keyword evidence="3" id="KW-1185">Reference proteome</keyword>